<feature type="chain" id="PRO_5036225398" evidence="2">
    <location>
        <begin position="20"/>
        <end position="154"/>
    </location>
</feature>
<protein>
    <submittedName>
        <fullName evidence="3">Uncharacterized protein</fullName>
    </submittedName>
</protein>
<keyword evidence="6" id="KW-1185">Reference proteome</keyword>
<dbReference type="AlphaFoldDB" id="A0A814NPG1"/>
<reference evidence="3" key="1">
    <citation type="submission" date="2021-02" db="EMBL/GenBank/DDBJ databases">
        <authorList>
            <person name="Nowell W R."/>
        </authorList>
    </citation>
    <scope>NUCLEOTIDE SEQUENCE</scope>
</reference>
<comment type="caution">
    <text evidence="3">The sequence shown here is derived from an EMBL/GenBank/DDBJ whole genome shotgun (WGS) entry which is preliminary data.</text>
</comment>
<proteinExistence type="predicted"/>
<evidence type="ECO:0000313" key="5">
    <source>
        <dbReference type="Proteomes" id="UP000663854"/>
    </source>
</evidence>
<dbReference type="Proteomes" id="UP000663854">
    <property type="component" value="Unassembled WGS sequence"/>
</dbReference>
<feature type="region of interest" description="Disordered" evidence="1">
    <location>
        <begin position="135"/>
        <end position="154"/>
    </location>
</feature>
<dbReference type="EMBL" id="CAJNOH010000651">
    <property type="protein sequence ID" value="CAF1096550.1"/>
    <property type="molecule type" value="Genomic_DNA"/>
</dbReference>
<evidence type="ECO:0000256" key="1">
    <source>
        <dbReference type="SAM" id="MobiDB-lite"/>
    </source>
</evidence>
<dbReference type="EMBL" id="CAJNOL010001747">
    <property type="protein sequence ID" value="CAF1413669.1"/>
    <property type="molecule type" value="Genomic_DNA"/>
</dbReference>
<feature type="signal peptide" evidence="2">
    <location>
        <begin position="1"/>
        <end position="19"/>
    </location>
</feature>
<sequence>MSKILSLILISTAICISLAHRNPRRDPWFYGLIRPFTNPTSICANNETQATYLARTNALINNFQLNSAYNSVLQIESPKFIVYIKDPSNQALLYTNCTAFINGVKAAKLADQSDARTRKQIALDICRQIQQVSRNVTGSNGPNDLDIPGVNECP</sequence>
<evidence type="ECO:0000313" key="4">
    <source>
        <dbReference type="EMBL" id="CAF1413669.1"/>
    </source>
</evidence>
<keyword evidence="2" id="KW-0732">Signal</keyword>
<evidence type="ECO:0000256" key="2">
    <source>
        <dbReference type="SAM" id="SignalP"/>
    </source>
</evidence>
<accession>A0A814NPG1</accession>
<evidence type="ECO:0000313" key="3">
    <source>
        <dbReference type="EMBL" id="CAF1096550.1"/>
    </source>
</evidence>
<evidence type="ECO:0000313" key="6">
    <source>
        <dbReference type="Proteomes" id="UP000663870"/>
    </source>
</evidence>
<name>A0A814NPG1_9BILA</name>
<dbReference type="Proteomes" id="UP000663870">
    <property type="component" value="Unassembled WGS sequence"/>
</dbReference>
<gene>
    <name evidence="4" type="ORF">JXQ802_LOCUS35428</name>
    <name evidence="3" type="ORF">PYM288_LOCUS19450</name>
</gene>
<organism evidence="3 5">
    <name type="scientific">Rotaria sordida</name>
    <dbReference type="NCBI Taxonomy" id="392033"/>
    <lineage>
        <taxon>Eukaryota</taxon>
        <taxon>Metazoa</taxon>
        <taxon>Spiralia</taxon>
        <taxon>Gnathifera</taxon>
        <taxon>Rotifera</taxon>
        <taxon>Eurotatoria</taxon>
        <taxon>Bdelloidea</taxon>
        <taxon>Philodinida</taxon>
        <taxon>Philodinidae</taxon>
        <taxon>Rotaria</taxon>
    </lineage>
</organism>